<evidence type="ECO:0000256" key="1">
    <source>
        <dbReference type="SAM" id="MobiDB-lite"/>
    </source>
</evidence>
<gene>
    <name evidence="2" type="ORF">S01H1_02085</name>
</gene>
<accession>X0STU8</accession>
<proteinExistence type="predicted"/>
<feature type="compositionally biased region" description="Basic and acidic residues" evidence="1">
    <location>
        <begin position="1"/>
        <end position="17"/>
    </location>
</feature>
<evidence type="ECO:0000313" key="2">
    <source>
        <dbReference type="EMBL" id="GAF84593.1"/>
    </source>
</evidence>
<protein>
    <submittedName>
        <fullName evidence="2">Uncharacterized protein</fullName>
    </submittedName>
</protein>
<reference evidence="2" key="1">
    <citation type="journal article" date="2014" name="Front. Microbiol.">
        <title>High frequency of phylogenetically diverse reductive dehalogenase-homologous genes in deep subseafloor sedimentary metagenomes.</title>
        <authorList>
            <person name="Kawai M."/>
            <person name="Futagami T."/>
            <person name="Toyoda A."/>
            <person name="Takaki Y."/>
            <person name="Nishi S."/>
            <person name="Hori S."/>
            <person name="Arai W."/>
            <person name="Tsubouchi T."/>
            <person name="Morono Y."/>
            <person name="Uchiyama I."/>
            <person name="Ito T."/>
            <person name="Fujiyama A."/>
            <person name="Inagaki F."/>
            <person name="Takami H."/>
        </authorList>
    </citation>
    <scope>NUCLEOTIDE SEQUENCE</scope>
    <source>
        <strain evidence="2">Expedition CK06-06</strain>
    </source>
</reference>
<dbReference type="AlphaFoldDB" id="X0STU8"/>
<comment type="caution">
    <text evidence="2">The sequence shown here is derived from an EMBL/GenBank/DDBJ whole genome shotgun (WGS) entry which is preliminary data.</text>
</comment>
<organism evidence="2">
    <name type="scientific">marine sediment metagenome</name>
    <dbReference type="NCBI Taxonomy" id="412755"/>
    <lineage>
        <taxon>unclassified sequences</taxon>
        <taxon>metagenomes</taxon>
        <taxon>ecological metagenomes</taxon>
    </lineage>
</organism>
<feature type="region of interest" description="Disordered" evidence="1">
    <location>
        <begin position="1"/>
        <end position="32"/>
    </location>
</feature>
<sequence length="51" mass="6015">MGERREERGGKTEDRRQNSGVRRKKLATVRKDSQGKVTEKNLLNIYLDYYA</sequence>
<dbReference type="EMBL" id="BARS01000970">
    <property type="protein sequence ID" value="GAF84593.1"/>
    <property type="molecule type" value="Genomic_DNA"/>
</dbReference>
<name>X0STU8_9ZZZZ</name>